<dbReference type="GO" id="GO:0005524">
    <property type="term" value="F:ATP binding"/>
    <property type="evidence" value="ECO:0007669"/>
    <property type="project" value="UniProtKB-KW"/>
</dbReference>
<keyword evidence="1" id="KW-0547">Nucleotide-binding</keyword>
<reference evidence="6" key="1">
    <citation type="submission" date="2016-06" db="UniProtKB">
        <authorList>
            <consortium name="WormBaseParasite"/>
        </authorList>
    </citation>
    <scope>IDENTIFICATION</scope>
</reference>
<accession>A0A183TSI1</accession>
<gene>
    <name evidence="4" type="ORF">SSLN_LOCUS19429</name>
</gene>
<sequence length="155" mass="17477">MPLCEYPSLDVLLEQAERKFFDIFGESPTVRVAAPGRVNLIGEHTDYNKGYVLPMALPMFTVMVSRESEGNKCSIHTMNENITEENTAVFSPPSAMDMPGEKVEKWPAYIRGVMSTFQRRFCGLLCSLKNPIFLLLSLQRQLLILLLFLFHSGGS</sequence>
<dbReference type="SUPFAM" id="SSF54211">
    <property type="entry name" value="Ribosomal protein S5 domain 2-like"/>
    <property type="match status" value="1"/>
</dbReference>
<dbReference type="Proteomes" id="UP000275846">
    <property type="component" value="Unassembled WGS sequence"/>
</dbReference>
<dbReference type="InterPro" id="IPR019539">
    <property type="entry name" value="GalKase_N"/>
</dbReference>
<dbReference type="EMBL" id="UYSU01047458">
    <property type="protein sequence ID" value="VDM05815.1"/>
    <property type="molecule type" value="Genomic_DNA"/>
</dbReference>
<dbReference type="PANTHER" id="PTHR10457:SF7">
    <property type="entry name" value="GALACTOKINASE-RELATED"/>
    <property type="match status" value="1"/>
</dbReference>
<dbReference type="WBParaSite" id="SSLN_0002015801-mRNA-1">
    <property type="protein sequence ID" value="SSLN_0002015801-mRNA-1"/>
    <property type="gene ID" value="SSLN_0002015801"/>
</dbReference>
<evidence type="ECO:0000256" key="2">
    <source>
        <dbReference type="ARBA" id="ARBA00022840"/>
    </source>
</evidence>
<dbReference type="InterPro" id="IPR020568">
    <property type="entry name" value="Ribosomal_Su5_D2-typ_SF"/>
</dbReference>
<dbReference type="Gene3D" id="3.30.230.10">
    <property type="match status" value="1"/>
</dbReference>
<reference evidence="4 5" key="2">
    <citation type="submission" date="2018-11" db="EMBL/GenBank/DDBJ databases">
        <authorList>
            <consortium name="Pathogen Informatics"/>
        </authorList>
    </citation>
    <scope>NUCLEOTIDE SEQUENCE [LARGE SCALE GENOMIC DNA]</scope>
    <source>
        <strain evidence="4 5">NST_G2</strain>
    </source>
</reference>
<evidence type="ECO:0000313" key="5">
    <source>
        <dbReference type="Proteomes" id="UP000275846"/>
    </source>
</evidence>
<dbReference type="InterPro" id="IPR000705">
    <property type="entry name" value="Galactokinase"/>
</dbReference>
<organism evidence="6">
    <name type="scientific">Schistocephalus solidus</name>
    <name type="common">Tapeworm</name>
    <dbReference type="NCBI Taxonomy" id="70667"/>
    <lineage>
        <taxon>Eukaryota</taxon>
        <taxon>Metazoa</taxon>
        <taxon>Spiralia</taxon>
        <taxon>Lophotrochozoa</taxon>
        <taxon>Platyhelminthes</taxon>
        <taxon>Cestoda</taxon>
        <taxon>Eucestoda</taxon>
        <taxon>Diphyllobothriidea</taxon>
        <taxon>Diphyllobothriidae</taxon>
        <taxon>Schistocephalus</taxon>
    </lineage>
</organism>
<evidence type="ECO:0000256" key="1">
    <source>
        <dbReference type="ARBA" id="ARBA00022741"/>
    </source>
</evidence>
<feature type="domain" description="Galactokinase N-terminal" evidence="3">
    <location>
        <begin position="19"/>
        <end position="64"/>
    </location>
</feature>
<dbReference type="PANTHER" id="PTHR10457">
    <property type="entry name" value="MEVALONATE KINASE/GALACTOKINASE"/>
    <property type="match status" value="1"/>
</dbReference>
<evidence type="ECO:0000313" key="4">
    <source>
        <dbReference type="EMBL" id="VDM05815.1"/>
    </source>
</evidence>
<proteinExistence type="predicted"/>
<dbReference type="PROSITE" id="PS00106">
    <property type="entry name" value="GALACTOKINASE"/>
    <property type="match status" value="1"/>
</dbReference>
<dbReference type="STRING" id="70667.A0A183TSI1"/>
<dbReference type="GO" id="GO:0005829">
    <property type="term" value="C:cytosol"/>
    <property type="evidence" value="ECO:0007669"/>
    <property type="project" value="TreeGrafter"/>
</dbReference>
<evidence type="ECO:0000259" key="3">
    <source>
        <dbReference type="Pfam" id="PF10509"/>
    </source>
</evidence>
<evidence type="ECO:0000313" key="6">
    <source>
        <dbReference type="WBParaSite" id="SSLN_0002015801-mRNA-1"/>
    </source>
</evidence>
<dbReference type="OrthoDB" id="275179at2759"/>
<dbReference type="InterPro" id="IPR014721">
    <property type="entry name" value="Ribsml_uS5_D2-typ_fold_subgr"/>
</dbReference>
<dbReference type="GO" id="GO:0006012">
    <property type="term" value="P:galactose metabolic process"/>
    <property type="evidence" value="ECO:0007669"/>
    <property type="project" value="InterPro"/>
</dbReference>
<keyword evidence="2" id="KW-0067">ATP-binding</keyword>
<keyword evidence="5" id="KW-1185">Reference proteome</keyword>
<name>A0A183TSI1_SCHSO</name>
<dbReference type="Pfam" id="PF10509">
    <property type="entry name" value="GalKase_gal_bdg"/>
    <property type="match status" value="1"/>
</dbReference>
<dbReference type="InterPro" id="IPR019741">
    <property type="entry name" value="Galactokinase_CS"/>
</dbReference>
<dbReference type="PRINTS" id="PR00473">
    <property type="entry name" value="GALCTOKINASE"/>
</dbReference>
<dbReference type="GO" id="GO:0004335">
    <property type="term" value="F:galactokinase activity"/>
    <property type="evidence" value="ECO:0007669"/>
    <property type="project" value="InterPro"/>
</dbReference>
<protein>
    <submittedName>
        <fullName evidence="6">GalKase_gal_bdg domain-containing protein</fullName>
    </submittedName>
</protein>
<dbReference type="AlphaFoldDB" id="A0A183TSI1"/>